<gene>
    <name evidence="1" type="ORF">ASZ90_013684</name>
</gene>
<evidence type="ECO:0000313" key="1">
    <source>
        <dbReference type="EMBL" id="KUG16595.1"/>
    </source>
</evidence>
<reference evidence="1" key="1">
    <citation type="journal article" date="2015" name="Proc. Natl. Acad. Sci. U.S.A.">
        <title>Networks of energetic and metabolic interactions define dynamics in microbial communities.</title>
        <authorList>
            <person name="Embree M."/>
            <person name="Liu J.K."/>
            <person name="Al-Bassam M.M."/>
            <person name="Zengler K."/>
        </authorList>
    </citation>
    <scope>NUCLEOTIDE SEQUENCE</scope>
</reference>
<proteinExistence type="predicted"/>
<dbReference type="EMBL" id="LNQE01001487">
    <property type="protein sequence ID" value="KUG16595.1"/>
    <property type="molecule type" value="Genomic_DNA"/>
</dbReference>
<accession>A0A0W8F881</accession>
<protein>
    <submittedName>
        <fullName evidence="1">Uncharacterized protein</fullName>
    </submittedName>
</protein>
<name>A0A0W8F881_9ZZZZ</name>
<organism evidence="1">
    <name type="scientific">hydrocarbon metagenome</name>
    <dbReference type="NCBI Taxonomy" id="938273"/>
    <lineage>
        <taxon>unclassified sequences</taxon>
        <taxon>metagenomes</taxon>
        <taxon>ecological metagenomes</taxon>
    </lineage>
</organism>
<dbReference type="AlphaFoldDB" id="A0A0W8F881"/>
<sequence>MGLLLEQRRFALSFKIEDIRRMSLAGKREKAFWGGNLARTVPEVGPLQCDAPGAQGHHQRRA</sequence>
<comment type="caution">
    <text evidence="1">The sequence shown here is derived from an EMBL/GenBank/DDBJ whole genome shotgun (WGS) entry which is preliminary data.</text>
</comment>